<feature type="region of interest" description="Disordered" evidence="1">
    <location>
        <begin position="71"/>
        <end position="90"/>
    </location>
</feature>
<dbReference type="AlphaFoldDB" id="A0A8C5Q8B2"/>
<feature type="region of interest" description="Disordered" evidence="1">
    <location>
        <begin position="211"/>
        <end position="236"/>
    </location>
</feature>
<dbReference type="SMART" id="SM00355">
    <property type="entry name" value="ZnF_C2H2"/>
    <property type="match status" value="2"/>
</dbReference>
<feature type="domain" description="C2H2-type" evidence="2">
    <location>
        <begin position="110"/>
        <end position="130"/>
    </location>
</feature>
<name>A0A8C5Q8B2_9ANUR</name>
<gene>
    <name evidence="3" type="primary">NUFIP1</name>
</gene>
<dbReference type="GO" id="GO:0005634">
    <property type="term" value="C:nucleus"/>
    <property type="evidence" value="ECO:0007669"/>
    <property type="project" value="TreeGrafter"/>
</dbReference>
<feature type="compositionally biased region" description="Polar residues" evidence="1">
    <location>
        <begin position="362"/>
        <end position="379"/>
    </location>
</feature>
<dbReference type="InterPro" id="IPR013087">
    <property type="entry name" value="Znf_C2H2_type"/>
</dbReference>
<reference evidence="3" key="1">
    <citation type="submission" date="2025-08" db="UniProtKB">
        <authorList>
            <consortium name="Ensembl"/>
        </authorList>
    </citation>
    <scope>IDENTIFICATION</scope>
</reference>
<feature type="region of interest" description="Disordered" evidence="1">
    <location>
        <begin position="358"/>
        <end position="398"/>
    </location>
</feature>
<proteinExistence type="predicted"/>
<dbReference type="GO" id="GO:0000492">
    <property type="term" value="P:box C/D snoRNP assembly"/>
    <property type="evidence" value="ECO:0007669"/>
    <property type="project" value="TreeGrafter"/>
</dbReference>
<keyword evidence="4" id="KW-1185">Reference proteome</keyword>
<protein>
    <submittedName>
        <fullName evidence="3">Nuclear FMR1 interacting protein 1</fullName>
    </submittedName>
</protein>
<dbReference type="Pfam" id="PF10453">
    <property type="entry name" value="NUFIP1"/>
    <property type="match status" value="1"/>
</dbReference>
<sequence>MDTRFPSPYLLPPVFAGPPPSAALPNPWQVGAPASGPWFAAWNQWPPQYNQWTPQYNPQYCSVQYTATPGQYRHEPHKQDGNGNTLSNDHYGMRVSKRKQRKEPIYLHFCDTCDRGFKNQEKYDEHLLQHVKCDEAGCNFSAHEKLVQIHWKNMHGPGAKRIKLDTPEEIAKWREERKKNYPTLQNIARKKLLLKEKEERGEVLQTPQFGKMKGMWKSPASCSSDGQPGKHHKVPRRFNKKFNRNRRSKQHTESTNTVVNKTSALEGTLIKPTDEHFVDPLNMLAGSDPESEKEERPANKGLCVIHNQVTSGLSRLMASYGSASDSDSEPEEIPIKHVTKALKVNKVILQNLVQKEDHPKPLNTQPACSQNHTIQQKGPQNKFVPDHKNHSKQGNQPHNVIRHRPTLLEMLLARDIRHERNVILQGIRYIIQNDFFDVPLKIKAHEHTTNCTSDDFGPENRCSNTDNGRELHCSEPAVLDDEPIKNEEKISFVNRNLTGIQGIKTIIFVNEQYSE</sequence>
<dbReference type="PANTHER" id="PTHR13309">
    <property type="entry name" value="NUCLEAR FRAGILE X MENTAL RETARDATION PROTEIN INTERACTING PROTEIN 1"/>
    <property type="match status" value="1"/>
</dbReference>
<dbReference type="PANTHER" id="PTHR13309:SF0">
    <property type="entry name" value="FMR1-INTERACTING PROTEIN NUFIP1"/>
    <property type="match status" value="1"/>
</dbReference>
<dbReference type="Proteomes" id="UP000694569">
    <property type="component" value="Unplaced"/>
</dbReference>
<dbReference type="InterPro" id="IPR039136">
    <property type="entry name" value="NUFIP1-like"/>
</dbReference>
<dbReference type="OrthoDB" id="273070at2759"/>
<dbReference type="GeneTree" id="ENSGT00390000003758"/>
<dbReference type="GO" id="GO:0003723">
    <property type="term" value="F:RNA binding"/>
    <property type="evidence" value="ECO:0007669"/>
    <property type="project" value="InterPro"/>
</dbReference>
<dbReference type="InterPro" id="IPR019496">
    <property type="entry name" value="NUFIP1_cons_dom"/>
</dbReference>
<dbReference type="PROSITE" id="PS00028">
    <property type="entry name" value="ZINC_FINGER_C2H2_1"/>
    <property type="match status" value="1"/>
</dbReference>
<reference evidence="3" key="2">
    <citation type="submission" date="2025-09" db="UniProtKB">
        <authorList>
            <consortium name="Ensembl"/>
        </authorList>
    </citation>
    <scope>IDENTIFICATION</scope>
</reference>
<accession>A0A8C5Q8B2</accession>
<evidence type="ECO:0000259" key="2">
    <source>
        <dbReference type="PROSITE" id="PS00028"/>
    </source>
</evidence>
<evidence type="ECO:0000313" key="3">
    <source>
        <dbReference type="Ensembl" id="ENSLLEP00000033214.1"/>
    </source>
</evidence>
<dbReference type="Ensembl" id="ENSLLET00000034486.1">
    <property type="protein sequence ID" value="ENSLLEP00000033214.1"/>
    <property type="gene ID" value="ENSLLEG00000021039.1"/>
</dbReference>
<organism evidence="3 4">
    <name type="scientific">Leptobrachium leishanense</name>
    <name type="common">Leishan spiny toad</name>
    <dbReference type="NCBI Taxonomy" id="445787"/>
    <lineage>
        <taxon>Eukaryota</taxon>
        <taxon>Metazoa</taxon>
        <taxon>Chordata</taxon>
        <taxon>Craniata</taxon>
        <taxon>Vertebrata</taxon>
        <taxon>Euteleostomi</taxon>
        <taxon>Amphibia</taxon>
        <taxon>Batrachia</taxon>
        <taxon>Anura</taxon>
        <taxon>Pelobatoidea</taxon>
        <taxon>Megophryidae</taxon>
        <taxon>Leptobrachium</taxon>
    </lineage>
</organism>
<evidence type="ECO:0000313" key="4">
    <source>
        <dbReference type="Proteomes" id="UP000694569"/>
    </source>
</evidence>
<evidence type="ECO:0000256" key="1">
    <source>
        <dbReference type="SAM" id="MobiDB-lite"/>
    </source>
</evidence>